<evidence type="ECO:0008006" key="4">
    <source>
        <dbReference type="Google" id="ProtNLM"/>
    </source>
</evidence>
<protein>
    <recommendedName>
        <fullName evidence="4">DUF2897 domain-containing protein</fullName>
    </recommendedName>
</protein>
<keyword evidence="1" id="KW-1133">Transmembrane helix</keyword>
<dbReference type="EMBL" id="JABELD010000055">
    <property type="protein sequence ID" value="MBU2738718.1"/>
    <property type="molecule type" value="Genomic_DNA"/>
</dbReference>
<proteinExistence type="predicted"/>
<organism evidence="2 3">
    <name type="scientific">Acidithiobacillus concretivorus</name>
    <dbReference type="NCBI Taxonomy" id="3063952"/>
    <lineage>
        <taxon>Bacteria</taxon>
        <taxon>Pseudomonadati</taxon>
        <taxon>Pseudomonadota</taxon>
        <taxon>Acidithiobacillia</taxon>
        <taxon>Acidithiobacillales</taxon>
        <taxon>Acidithiobacillaceae</taxon>
        <taxon>Acidithiobacillus</taxon>
    </lineage>
</organism>
<name>A0ABS5ZPZ4_9PROT</name>
<comment type="caution">
    <text evidence="2">The sequence shown here is derived from an EMBL/GenBank/DDBJ whole genome shotgun (WGS) entry which is preliminary data.</text>
</comment>
<reference evidence="2 3" key="1">
    <citation type="journal article" date="2021" name="ISME J.">
        <title>Genomic evolution of the class Acidithiobacillia: deep-branching Proteobacteria living in extreme acidic conditions.</title>
        <authorList>
            <person name="Moya-Beltran A."/>
            <person name="Beard S."/>
            <person name="Rojas-Villalobos C."/>
            <person name="Issotta F."/>
            <person name="Gallardo Y."/>
            <person name="Ulloa R."/>
            <person name="Giaveno A."/>
            <person name="Degli Esposti M."/>
            <person name="Johnson D.B."/>
            <person name="Quatrini R."/>
        </authorList>
    </citation>
    <scope>NUCLEOTIDE SEQUENCE [LARGE SCALE GENOMIC DNA]</scope>
    <source>
        <strain evidence="2 3">ATCC 19703</strain>
    </source>
</reference>
<evidence type="ECO:0000313" key="3">
    <source>
        <dbReference type="Proteomes" id="UP001197028"/>
    </source>
</evidence>
<dbReference type="RefSeq" id="WP_215863688.1">
    <property type="nucleotide sequence ID" value="NZ_JABELD010000055.1"/>
</dbReference>
<accession>A0ABS5ZPZ4</accession>
<sequence>MNDILFWQLMTLALLVSVGVPIVFIAIRSAKMDAHEHKEGQPKKHRSA</sequence>
<gene>
    <name evidence="2" type="ORF">HJG40_07950</name>
</gene>
<evidence type="ECO:0000256" key="1">
    <source>
        <dbReference type="SAM" id="Phobius"/>
    </source>
</evidence>
<dbReference type="Proteomes" id="UP001197028">
    <property type="component" value="Unassembled WGS sequence"/>
</dbReference>
<keyword evidence="1" id="KW-0472">Membrane</keyword>
<keyword evidence="3" id="KW-1185">Reference proteome</keyword>
<keyword evidence="1" id="KW-0812">Transmembrane</keyword>
<feature type="transmembrane region" description="Helical" evidence="1">
    <location>
        <begin position="6"/>
        <end position="27"/>
    </location>
</feature>
<evidence type="ECO:0000313" key="2">
    <source>
        <dbReference type="EMBL" id="MBU2738718.1"/>
    </source>
</evidence>